<accession>A0ABR9RWV1</accession>
<organism evidence="1 2">
    <name type="scientific">Nocardioides malaquae</name>
    <dbReference type="NCBI Taxonomy" id="2773426"/>
    <lineage>
        <taxon>Bacteria</taxon>
        <taxon>Bacillati</taxon>
        <taxon>Actinomycetota</taxon>
        <taxon>Actinomycetes</taxon>
        <taxon>Propionibacteriales</taxon>
        <taxon>Nocardioidaceae</taxon>
        <taxon>Nocardioides</taxon>
    </lineage>
</organism>
<protein>
    <submittedName>
        <fullName evidence="1">Uncharacterized protein</fullName>
    </submittedName>
</protein>
<dbReference type="RefSeq" id="WP_193639369.1">
    <property type="nucleotide sequence ID" value="NZ_JADCSA010000026.1"/>
</dbReference>
<dbReference type="EMBL" id="JADCSA010000026">
    <property type="protein sequence ID" value="MBE7326037.1"/>
    <property type="molecule type" value="Genomic_DNA"/>
</dbReference>
<evidence type="ECO:0000313" key="1">
    <source>
        <dbReference type="EMBL" id="MBE7326037.1"/>
    </source>
</evidence>
<comment type="caution">
    <text evidence="1">The sequence shown here is derived from an EMBL/GenBank/DDBJ whole genome shotgun (WGS) entry which is preliminary data.</text>
</comment>
<evidence type="ECO:0000313" key="2">
    <source>
        <dbReference type="Proteomes" id="UP000756387"/>
    </source>
</evidence>
<dbReference type="Proteomes" id="UP000756387">
    <property type="component" value="Unassembled WGS sequence"/>
</dbReference>
<sequence length="98" mass="11060">MSQCADNKVCVWGNNDYEWLLAAQLHGQRSWLDVFNNGKGENNQNDSWANKSSRHDGCGVDKVDGGGDRITFWRDSRDPDLAWFNSNFVSAMRTTNGC</sequence>
<proteinExistence type="predicted"/>
<name>A0ABR9RWV1_9ACTN</name>
<gene>
    <name evidence="1" type="ORF">IEQ44_15425</name>
</gene>
<keyword evidence="2" id="KW-1185">Reference proteome</keyword>
<reference evidence="1 2" key="1">
    <citation type="submission" date="2020-10" db="EMBL/GenBank/DDBJ databases">
        <title>Nocardioides sp. isolated from sludge.</title>
        <authorList>
            <person name="Zhang X."/>
        </authorList>
    </citation>
    <scope>NUCLEOTIDE SEQUENCE [LARGE SCALE GENOMIC DNA]</scope>
    <source>
        <strain evidence="1 2">Y6</strain>
    </source>
</reference>